<organism evidence="6">
    <name type="scientific">hydrothermal vent metagenome</name>
    <dbReference type="NCBI Taxonomy" id="652676"/>
    <lineage>
        <taxon>unclassified sequences</taxon>
        <taxon>metagenomes</taxon>
        <taxon>ecological metagenomes</taxon>
    </lineage>
</organism>
<keyword evidence="4" id="KW-0067">ATP-binding</keyword>
<gene>
    <name evidence="6" type="ORF">MNB_SV-9-43</name>
</gene>
<dbReference type="PANTHER" id="PTHR46743">
    <property type="entry name" value="TEICHOIC ACIDS EXPORT ATP-BINDING PROTEIN TAGH"/>
    <property type="match status" value="1"/>
</dbReference>
<dbReference type="Gene3D" id="3.40.50.300">
    <property type="entry name" value="P-loop containing nucleotide triphosphate hydrolases"/>
    <property type="match status" value="1"/>
</dbReference>
<dbReference type="InterPro" id="IPR027417">
    <property type="entry name" value="P-loop_NTPase"/>
</dbReference>
<dbReference type="AlphaFoldDB" id="A0A1W1BNL1"/>
<feature type="domain" description="ABC transporter" evidence="5">
    <location>
        <begin position="4"/>
        <end position="244"/>
    </location>
</feature>
<dbReference type="CDD" id="cd03220">
    <property type="entry name" value="ABC_KpsT_Wzt"/>
    <property type="match status" value="1"/>
</dbReference>
<dbReference type="GO" id="GO:0140359">
    <property type="term" value="F:ABC-type transporter activity"/>
    <property type="evidence" value="ECO:0007669"/>
    <property type="project" value="InterPro"/>
</dbReference>
<sequence length="407" mass="45450">MSILEVKNVSKSFLDYSNEWKRILNWFGFNFEPKDEHIILKNINFSISAGEAIGIVGQNGAGKSTLLKIITQTLKPSKGTIIVNGRISAILELGMGFHPDLTGRENVYHSSGLMGFTRSQIDAVIDEIEDFAEIGDYFEQPVRTYSSGMGMRVAFGVATAYRPDILIIDEALSVGDSYFQHKSFNRIKKFQNEGTTLLLVSHDKNAIQAICNRAILLESGSVIKDGNPEEVMDFYNAIIAQKENSKVEQKSSENGKIETISGTGEANIVEVKLLDDNNQEVEYISVGDSVKIKVKVYINQDISELVLGYMIKDRLGQSIFGTNTHFLKQPIKDLKKDTEIEYIFNFDANIGVGSYSITVAIHSGESHITDNYEWRDNALIFQVANPNKNEFIGTSWIAPTLEYKINS</sequence>
<evidence type="ECO:0000256" key="2">
    <source>
        <dbReference type="ARBA" id="ARBA00022448"/>
    </source>
</evidence>
<dbReference type="InterPro" id="IPR003593">
    <property type="entry name" value="AAA+_ATPase"/>
</dbReference>
<dbReference type="InterPro" id="IPR003439">
    <property type="entry name" value="ABC_transporter-like_ATP-bd"/>
</dbReference>
<reference evidence="6" key="1">
    <citation type="submission" date="2016-10" db="EMBL/GenBank/DDBJ databases">
        <authorList>
            <person name="de Groot N.N."/>
        </authorList>
    </citation>
    <scope>NUCLEOTIDE SEQUENCE</scope>
</reference>
<accession>A0A1W1BNL1</accession>
<dbReference type="GO" id="GO:0005524">
    <property type="term" value="F:ATP binding"/>
    <property type="evidence" value="ECO:0007669"/>
    <property type="project" value="UniProtKB-KW"/>
</dbReference>
<dbReference type="GO" id="GO:0016020">
    <property type="term" value="C:membrane"/>
    <property type="evidence" value="ECO:0007669"/>
    <property type="project" value="InterPro"/>
</dbReference>
<dbReference type="SUPFAM" id="SSF52540">
    <property type="entry name" value="P-loop containing nucleoside triphosphate hydrolases"/>
    <property type="match status" value="1"/>
</dbReference>
<dbReference type="InterPro" id="IPR015860">
    <property type="entry name" value="ABC_transpr_TagH-like"/>
</dbReference>
<dbReference type="SMART" id="SM00382">
    <property type="entry name" value="AAA"/>
    <property type="match status" value="1"/>
</dbReference>
<dbReference type="Gene3D" id="2.70.50.60">
    <property type="entry name" value="abc- transporter (atp binding component) like domain"/>
    <property type="match status" value="1"/>
</dbReference>
<evidence type="ECO:0000256" key="3">
    <source>
        <dbReference type="ARBA" id="ARBA00022741"/>
    </source>
</evidence>
<keyword evidence="3" id="KW-0547">Nucleotide-binding</keyword>
<dbReference type="EMBL" id="FPHG01000027">
    <property type="protein sequence ID" value="SFV55158.1"/>
    <property type="molecule type" value="Genomic_DNA"/>
</dbReference>
<dbReference type="PANTHER" id="PTHR46743:SF2">
    <property type="entry name" value="TEICHOIC ACIDS EXPORT ATP-BINDING PROTEIN TAGH"/>
    <property type="match status" value="1"/>
</dbReference>
<proteinExistence type="inferred from homology"/>
<evidence type="ECO:0000256" key="1">
    <source>
        <dbReference type="ARBA" id="ARBA00005417"/>
    </source>
</evidence>
<dbReference type="Pfam" id="PF00005">
    <property type="entry name" value="ABC_tran"/>
    <property type="match status" value="1"/>
</dbReference>
<dbReference type="GO" id="GO:0016887">
    <property type="term" value="F:ATP hydrolysis activity"/>
    <property type="evidence" value="ECO:0007669"/>
    <property type="project" value="InterPro"/>
</dbReference>
<keyword evidence="2" id="KW-0813">Transport</keyword>
<dbReference type="CDD" id="cd10147">
    <property type="entry name" value="Wzt_C-like"/>
    <property type="match status" value="1"/>
</dbReference>
<name>A0A1W1BNL1_9ZZZZ</name>
<protein>
    <submittedName>
        <fullName evidence="6">ABC transporter</fullName>
    </submittedName>
</protein>
<evidence type="ECO:0000256" key="4">
    <source>
        <dbReference type="ARBA" id="ARBA00022840"/>
    </source>
</evidence>
<dbReference type="InterPro" id="IPR050683">
    <property type="entry name" value="Bact_Polysacc_Export_ATP-bd"/>
</dbReference>
<comment type="similarity">
    <text evidence="1">Belongs to the ABC transporter superfamily.</text>
</comment>
<evidence type="ECO:0000259" key="5">
    <source>
        <dbReference type="PROSITE" id="PS50893"/>
    </source>
</evidence>
<dbReference type="InterPro" id="IPR029439">
    <property type="entry name" value="Wzt_C"/>
</dbReference>
<dbReference type="PROSITE" id="PS50893">
    <property type="entry name" value="ABC_TRANSPORTER_2"/>
    <property type="match status" value="1"/>
</dbReference>
<dbReference type="Pfam" id="PF14524">
    <property type="entry name" value="Wzt_C"/>
    <property type="match status" value="1"/>
</dbReference>
<evidence type="ECO:0000313" key="6">
    <source>
        <dbReference type="EMBL" id="SFV55158.1"/>
    </source>
</evidence>